<accession>A0AAV2LAU5</accession>
<proteinExistence type="predicted"/>
<protein>
    <submittedName>
        <fullName evidence="1">Uncharacterized protein</fullName>
    </submittedName>
</protein>
<dbReference type="EMBL" id="OZ035845">
    <property type="protein sequence ID" value="CAL1599488.1"/>
    <property type="molecule type" value="Genomic_DNA"/>
</dbReference>
<gene>
    <name evidence="1" type="ORF">KC01_LOCUS27751</name>
</gene>
<reference evidence="1 2" key="1">
    <citation type="submission" date="2024-04" db="EMBL/GenBank/DDBJ databases">
        <authorList>
            <person name="Waldvogel A.-M."/>
            <person name="Schoenle A."/>
        </authorList>
    </citation>
    <scope>NUCLEOTIDE SEQUENCE [LARGE SCALE GENOMIC DNA]</scope>
</reference>
<sequence>MRSARCKLWALEVGLIHPSLTLDFAESAAAAFSVRLRNTPLSARIDGSERALNPIRTSLRYQETFEFPFGQQRRTEDHRSLRSFTF</sequence>
<keyword evidence="2" id="KW-1185">Reference proteome</keyword>
<evidence type="ECO:0000313" key="2">
    <source>
        <dbReference type="Proteomes" id="UP001497482"/>
    </source>
</evidence>
<organism evidence="1 2">
    <name type="scientific">Knipowitschia caucasica</name>
    <name type="common">Caucasian dwarf goby</name>
    <name type="synonym">Pomatoschistus caucasicus</name>
    <dbReference type="NCBI Taxonomy" id="637954"/>
    <lineage>
        <taxon>Eukaryota</taxon>
        <taxon>Metazoa</taxon>
        <taxon>Chordata</taxon>
        <taxon>Craniata</taxon>
        <taxon>Vertebrata</taxon>
        <taxon>Euteleostomi</taxon>
        <taxon>Actinopterygii</taxon>
        <taxon>Neopterygii</taxon>
        <taxon>Teleostei</taxon>
        <taxon>Neoteleostei</taxon>
        <taxon>Acanthomorphata</taxon>
        <taxon>Gobiaria</taxon>
        <taxon>Gobiiformes</taxon>
        <taxon>Gobioidei</taxon>
        <taxon>Gobiidae</taxon>
        <taxon>Gobiinae</taxon>
        <taxon>Knipowitschia</taxon>
    </lineage>
</organism>
<dbReference type="AlphaFoldDB" id="A0AAV2LAU5"/>
<evidence type="ECO:0000313" key="1">
    <source>
        <dbReference type="EMBL" id="CAL1599488.1"/>
    </source>
</evidence>
<name>A0AAV2LAU5_KNICA</name>
<dbReference type="Proteomes" id="UP001497482">
    <property type="component" value="Chromosome 23"/>
</dbReference>